<dbReference type="SUPFAM" id="SSF50249">
    <property type="entry name" value="Nucleic acid-binding proteins"/>
    <property type="match status" value="1"/>
</dbReference>
<evidence type="ECO:0000313" key="4">
    <source>
        <dbReference type="EMBL" id="CAE4667059.1"/>
    </source>
</evidence>
<evidence type="ECO:0000259" key="2">
    <source>
        <dbReference type="PROSITE" id="PS50106"/>
    </source>
</evidence>
<dbReference type="CDD" id="cd04458">
    <property type="entry name" value="CSP_CDS"/>
    <property type="match status" value="1"/>
</dbReference>
<dbReference type="Gene3D" id="3.60.40.10">
    <property type="entry name" value="PPM-type phosphatase domain"/>
    <property type="match status" value="1"/>
</dbReference>
<gene>
    <name evidence="4" type="ORF">AMON00008_LOCUS63552</name>
</gene>
<feature type="region of interest" description="Disordered" evidence="1">
    <location>
        <begin position="382"/>
        <end position="417"/>
    </location>
</feature>
<dbReference type="AlphaFoldDB" id="A0A7S4WJI2"/>
<feature type="domain" description="PDZ" evidence="2">
    <location>
        <begin position="207"/>
        <end position="271"/>
    </location>
</feature>
<feature type="compositionally biased region" description="Low complexity" evidence="1">
    <location>
        <begin position="905"/>
        <end position="924"/>
    </location>
</feature>
<feature type="domain" description="CSD" evidence="3">
    <location>
        <begin position="415"/>
        <end position="503"/>
    </location>
</feature>
<feature type="region of interest" description="Disordered" evidence="1">
    <location>
        <begin position="295"/>
        <end position="317"/>
    </location>
</feature>
<dbReference type="PROSITE" id="PS50106">
    <property type="entry name" value="PDZ"/>
    <property type="match status" value="1"/>
</dbReference>
<reference evidence="4" key="1">
    <citation type="submission" date="2021-01" db="EMBL/GenBank/DDBJ databases">
        <authorList>
            <person name="Corre E."/>
            <person name="Pelletier E."/>
            <person name="Niang G."/>
            <person name="Scheremetjew M."/>
            <person name="Finn R."/>
            <person name="Kale V."/>
            <person name="Holt S."/>
            <person name="Cochrane G."/>
            <person name="Meng A."/>
            <person name="Brown T."/>
            <person name="Cohen L."/>
        </authorList>
    </citation>
    <scope>NUCLEOTIDE SEQUENCE</scope>
    <source>
        <strain evidence="4">CCMP3105</strain>
    </source>
</reference>
<evidence type="ECO:0000259" key="3">
    <source>
        <dbReference type="PROSITE" id="PS51857"/>
    </source>
</evidence>
<dbReference type="InterPro" id="IPR012340">
    <property type="entry name" value="NA-bd_OB-fold"/>
</dbReference>
<dbReference type="EMBL" id="HBNR01088683">
    <property type="protein sequence ID" value="CAE4667059.1"/>
    <property type="molecule type" value="Transcribed_RNA"/>
</dbReference>
<dbReference type="GO" id="GO:0003676">
    <property type="term" value="F:nucleic acid binding"/>
    <property type="evidence" value="ECO:0007669"/>
    <property type="project" value="InterPro"/>
</dbReference>
<evidence type="ECO:0008006" key="5">
    <source>
        <dbReference type="Google" id="ProtNLM"/>
    </source>
</evidence>
<feature type="compositionally biased region" description="Basic and acidic residues" evidence="1">
    <location>
        <begin position="37"/>
        <end position="56"/>
    </location>
</feature>
<accession>A0A7S4WJI2</accession>
<dbReference type="Gene3D" id="2.40.50.140">
    <property type="entry name" value="Nucleic acid-binding proteins"/>
    <property type="match status" value="1"/>
</dbReference>
<dbReference type="InterPro" id="IPR002059">
    <property type="entry name" value="CSP_DNA-bd"/>
</dbReference>
<organism evidence="4">
    <name type="scientific">Alexandrium monilatum</name>
    <dbReference type="NCBI Taxonomy" id="311494"/>
    <lineage>
        <taxon>Eukaryota</taxon>
        <taxon>Sar</taxon>
        <taxon>Alveolata</taxon>
        <taxon>Dinophyceae</taxon>
        <taxon>Gonyaulacales</taxon>
        <taxon>Pyrocystaceae</taxon>
        <taxon>Alexandrium</taxon>
    </lineage>
</organism>
<name>A0A7S4WJI2_9DINO</name>
<proteinExistence type="predicted"/>
<feature type="region of interest" description="Disordered" evidence="1">
    <location>
        <begin position="860"/>
        <end position="925"/>
    </location>
</feature>
<dbReference type="InterPro" id="IPR001478">
    <property type="entry name" value="PDZ"/>
</dbReference>
<evidence type="ECO:0000256" key="1">
    <source>
        <dbReference type="SAM" id="MobiDB-lite"/>
    </source>
</evidence>
<dbReference type="InterPro" id="IPR036457">
    <property type="entry name" value="PPM-type-like_dom_sf"/>
</dbReference>
<sequence>MASSLVARAMGKRPAPPQGDAAEESREQTLWRGATRKPGELHTELPDSLKRAKVDREPPLEAEVVRRGRPQEVPVDIHVAAALKPVDRARWLTRALEGLAREAARPSDVYDVVTHKRFAAGVTPALARTMMEELRKQAGAFPERLRQSILLGGFPLAEAACAVGSGKADAEAPSRTAEEIMARCVDFVRRNEEVIAKVHEMEARTFQVELQRSSLQQVWGLTWARAAFNAQRRVLEAVVPDSPAGLLNRLRAEAGERPMKPGDELIALNGTRGWEAMGRIRELLSAKLTFVANPTDGQGSEAAGADNAGRPSKSKEAYLPPLFSKGGYALDAGSGWKGHVGGQWLFNQAEDVYFHVPTGGLFIEDPATPGTVVNLSVQAGEAGGAASSEAPAHVPPSAPQKGPQQQQQQQQQPARLRGRMRWFSRAKGFGFISPWPGEGSAASGGPAGCGAVPEEDIFVHHRQLLPEGEAAAAEPPPMLPGMPVTYTVGRQDDGRPCAEGVRAEADLAELCNSGCSLGSDARCIEQAAVELRGHDGQPAAGFFAGLATGRRGMGGAEYVALHLVRDLVACLQGREQGGEKGARAALLAAFRQTQHGFLQYAQRLSENSAGRWLAQEAAACAALVFGPEADGRPRALVTCVGGGRAVVGRRDGTVSAVLGELPGADEEAARAAKKRIAEDNLKVFERGLKGPAISFPPLFGSGSRSTPEGFGAHNWTEKDGGAAGLALEIHGHALDWEEDAVLVLGSSAAWEALPEDEEVVGLALEGIQEPGPGRPTDRAARRVMEALRPVRAARRETPQDVGITVLRLSWCTVEGEELPGEACLEEASSAAATVGAGGEDAAAPAAARSGDMDDMFAEATPAEATPQEAERALEVKDSDEEPAAEPSKEPPRKVPTRMAPPLRFAPPLGKAASAAAAAPTQGPASMDDMFASFCKEIDGMR</sequence>
<dbReference type="PROSITE" id="PS51857">
    <property type="entry name" value="CSD_2"/>
    <property type="match status" value="1"/>
</dbReference>
<dbReference type="SUPFAM" id="SSF81606">
    <property type="entry name" value="PP2C-like"/>
    <property type="match status" value="1"/>
</dbReference>
<feature type="region of interest" description="Disordered" evidence="1">
    <location>
        <begin position="1"/>
        <end position="56"/>
    </location>
</feature>
<protein>
    <recommendedName>
        <fullName evidence="5">PPM-type phosphatase domain-containing protein</fullName>
    </recommendedName>
</protein>